<sequence length="305" mass="34920">MQGFLWVLPSNIQPRSEQVEEFDCARQLWSDSEEEDEEEPELLHMDLDYDEEDFSSDEAFETLLMKPKRLEWMLSELRGFEKPDIKLEQYETSPELAIAIVDCIDRLVGLDGQFVADLGCGCGMLMSTVALAHEPAAVVGSGSRWRWLFHGLEKHVLRPCRSRWNSRRCCFDIDNCALSICKENLEDLEVDDRCDLVRTDVLDIPNSFRSSFDVVVMNPPFGTKSNAGMDLSFVKAGLAILRPGGSLFSLHKSSTRDHILKTANKWENADARCVAQLRWNLPATYKFHKRKSVDIDVDLIHYRKV</sequence>
<dbReference type="Pfam" id="PF05175">
    <property type="entry name" value="MTS"/>
    <property type="match status" value="1"/>
</dbReference>
<dbReference type="GO" id="GO:0003676">
    <property type="term" value="F:nucleic acid binding"/>
    <property type="evidence" value="ECO:0007669"/>
    <property type="project" value="InterPro"/>
</dbReference>
<dbReference type="AlphaFoldDB" id="A0A016VXW1"/>
<proteinExistence type="inferred from homology"/>
<dbReference type="PANTHER" id="PTHR23290">
    <property type="entry name" value="RRNA N6-ADENOSINE-METHYLTRANSFERASE METTL5"/>
    <property type="match status" value="1"/>
</dbReference>
<dbReference type="CDD" id="cd02440">
    <property type="entry name" value="AdoMet_MTases"/>
    <property type="match status" value="1"/>
</dbReference>
<comment type="similarity">
    <text evidence="1">Belongs to the methyltransferase superfamily. PrmA family.</text>
</comment>
<reference evidence="5" key="1">
    <citation type="journal article" date="2015" name="Nat. Genet.">
        <title>The genome and transcriptome of the zoonotic hookworm Ancylostoma ceylanicum identify infection-specific gene families.</title>
        <authorList>
            <person name="Schwarz E.M."/>
            <person name="Hu Y."/>
            <person name="Antoshechkin I."/>
            <person name="Miller M.M."/>
            <person name="Sternberg P.W."/>
            <person name="Aroian R.V."/>
        </authorList>
    </citation>
    <scope>NUCLEOTIDE SEQUENCE</scope>
    <source>
        <strain evidence="5">HY135</strain>
    </source>
</reference>
<gene>
    <name evidence="4" type="primary">Acey_s0003.g1482</name>
    <name evidence="4" type="synonym">Acey-C38D4.9</name>
    <name evidence="4" type="ORF">Y032_0003g1482</name>
</gene>
<dbReference type="InterPro" id="IPR007848">
    <property type="entry name" value="Small_mtfrase_dom"/>
</dbReference>
<evidence type="ECO:0000313" key="4">
    <source>
        <dbReference type="EMBL" id="EYC32260.1"/>
    </source>
</evidence>
<dbReference type="InterPro" id="IPR002052">
    <property type="entry name" value="DNA_methylase_N6_adenine_CS"/>
</dbReference>
<dbReference type="OrthoDB" id="419617at2759"/>
<dbReference type="PANTHER" id="PTHR23290:SF0">
    <property type="entry name" value="RRNA N6-ADENOSINE-METHYLTRANSFERASE METTL5"/>
    <property type="match status" value="1"/>
</dbReference>
<name>A0A016VXW1_9BILA</name>
<feature type="domain" description="Methyltransferase small" evidence="3">
    <location>
        <begin position="170"/>
        <end position="252"/>
    </location>
</feature>
<dbReference type="InterPro" id="IPR029063">
    <property type="entry name" value="SAM-dependent_MTases_sf"/>
</dbReference>
<evidence type="ECO:0000256" key="1">
    <source>
        <dbReference type="ARBA" id="ARBA00009741"/>
    </source>
</evidence>
<keyword evidence="5" id="KW-1185">Reference proteome</keyword>
<dbReference type="GO" id="GO:0008988">
    <property type="term" value="F:rRNA (adenine-N6-)-methyltransferase activity"/>
    <property type="evidence" value="ECO:0007669"/>
    <property type="project" value="TreeGrafter"/>
</dbReference>
<evidence type="ECO:0000259" key="3">
    <source>
        <dbReference type="Pfam" id="PF05175"/>
    </source>
</evidence>
<dbReference type="PROSITE" id="PS00092">
    <property type="entry name" value="N6_MTASE"/>
    <property type="match status" value="1"/>
</dbReference>
<evidence type="ECO:0000313" key="5">
    <source>
        <dbReference type="Proteomes" id="UP000024635"/>
    </source>
</evidence>
<accession>A0A016VXW1</accession>
<evidence type="ECO:0000256" key="2">
    <source>
        <dbReference type="ARBA" id="ARBA00041374"/>
    </source>
</evidence>
<dbReference type="EMBL" id="JARK01001339">
    <property type="protein sequence ID" value="EYC32260.1"/>
    <property type="molecule type" value="Genomic_DNA"/>
</dbReference>
<organism evidence="4 5">
    <name type="scientific">Ancylostoma ceylanicum</name>
    <dbReference type="NCBI Taxonomy" id="53326"/>
    <lineage>
        <taxon>Eukaryota</taxon>
        <taxon>Metazoa</taxon>
        <taxon>Ecdysozoa</taxon>
        <taxon>Nematoda</taxon>
        <taxon>Chromadorea</taxon>
        <taxon>Rhabditida</taxon>
        <taxon>Rhabditina</taxon>
        <taxon>Rhabditomorpha</taxon>
        <taxon>Strongyloidea</taxon>
        <taxon>Ancylostomatidae</taxon>
        <taxon>Ancylostomatinae</taxon>
        <taxon>Ancylostoma</taxon>
    </lineage>
</organism>
<comment type="caution">
    <text evidence="4">The sequence shown here is derived from an EMBL/GenBank/DDBJ whole genome shotgun (WGS) entry which is preliminary data.</text>
</comment>
<dbReference type="Proteomes" id="UP000024635">
    <property type="component" value="Unassembled WGS sequence"/>
</dbReference>
<dbReference type="InterPro" id="IPR051720">
    <property type="entry name" value="rRNA_MeTrfase/Polyamine_Synth"/>
</dbReference>
<protein>
    <recommendedName>
        <fullName evidence="2">Methyltransferase-like protein 5</fullName>
    </recommendedName>
</protein>
<dbReference type="SUPFAM" id="SSF53335">
    <property type="entry name" value="S-adenosyl-L-methionine-dependent methyltransferases"/>
    <property type="match status" value="1"/>
</dbReference>
<dbReference type="STRING" id="53326.A0A016VXW1"/>
<dbReference type="Gene3D" id="3.40.50.150">
    <property type="entry name" value="Vaccinia Virus protein VP39"/>
    <property type="match status" value="1"/>
</dbReference>